<feature type="domain" description="RNA polymerase Rpb2" evidence="12">
    <location>
        <begin position="448"/>
        <end position="482"/>
    </location>
</feature>
<keyword evidence="17" id="KW-1185">Reference proteome</keyword>
<dbReference type="FunFam" id="2.40.50.100:FF:000006">
    <property type="entry name" value="DNA-directed RNA polymerase subunit beta"/>
    <property type="match status" value="1"/>
</dbReference>
<dbReference type="InterPro" id="IPR007121">
    <property type="entry name" value="RNA_pol_bsu_CS"/>
</dbReference>
<evidence type="ECO:0000256" key="4">
    <source>
        <dbReference type="ARBA" id="ARBA00023163"/>
    </source>
</evidence>
<dbReference type="InterPro" id="IPR037034">
    <property type="entry name" value="RNA_pol_Rpb2_2_sf"/>
</dbReference>
<comment type="caution">
    <text evidence="16">The sequence shown here is derived from an EMBL/GenBank/DDBJ whole genome shotgun (WGS) entry which is preliminary data.</text>
</comment>
<dbReference type="FunFam" id="3.90.1800.10:FF:000001">
    <property type="entry name" value="DNA-directed RNA polymerase subunit beta"/>
    <property type="match status" value="1"/>
</dbReference>
<dbReference type="InterPro" id="IPR015712">
    <property type="entry name" value="DNA-dir_RNA_pol_su2"/>
</dbReference>
<dbReference type="InterPro" id="IPR037033">
    <property type="entry name" value="DNA-dir_RNAP_su2_hyb_sf"/>
</dbReference>
<keyword evidence="1 6" id="KW-0240">DNA-directed RNA polymerase</keyword>
<keyword evidence="9" id="KW-0175">Coiled coil</keyword>
<evidence type="ECO:0000259" key="10">
    <source>
        <dbReference type="Pfam" id="PF00562"/>
    </source>
</evidence>
<feature type="domain" description="DNA-directed RNA polymerase beta subunit external 1" evidence="15">
    <location>
        <begin position="619"/>
        <end position="684"/>
    </location>
</feature>
<dbReference type="GO" id="GO:0032549">
    <property type="term" value="F:ribonucleoside binding"/>
    <property type="evidence" value="ECO:0007669"/>
    <property type="project" value="InterPro"/>
</dbReference>
<keyword evidence="2 6" id="KW-0808">Transferase</keyword>
<dbReference type="PANTHER" id="PTHR20856">
    <property type="entry name" value="DNA-DIRECTED RNA POLYMERASE I SUBUNIT 2"/>
    <property type="match status" value="1"/>
</dbReference>
<dbReference type="GO" id="GO:0003677">
    <property type="term" value="F:DNA binding"/>
    <property type="evidence" value="ECO:0007669"/>
    <property type="project" value="UniProtKB-UniRule"/>
</dbReference>
<dbReference type="SUPFAM" id="SSF64484">
    <property type="entry name" value="beta and beta-prime subunits of DNA dependent RNA-polymerase"/>
    <property type="match status" value="1"/>
</dbReference>
<dbReference type="Pfam" id="PF04560">
    <property type="entry name" value="RNA_pol_Rpb2_7"/>
    <property type="match status" value="1"/>
</dbReference>
<dbReference type="InterPro" id="IPR014724">
    <property type="entry name" value="RNA_pol_RPB2_OB-fold"/>
</dbReference>
<keyword evidence="4 6" id="KW-0804">Transcription</keyword>
<feature type="coiled-coil region" evidence="9">
    <location>
        <begin position="1053"/>
        <end position="1080"/>
    </location>
</feature>
<dbReference type="EC" id="2.7.7.6" evidence="6 8"/>
<dbReference type="InterPro" id="IPR007645">
    <property type="entry name" value="RNA_pol_Rpb2_3"/>
</dbReference>
<evidence type="ECO:0000256" key="5">
    <source>
        <dbReference type="ARBA" id="ARBA00048552"/>
    </source>
</evidence>
<dbReference type="InterPro" id="IPR019462">
    <property type="entry name" value="DNA-dir_RNA_pol_bsu_external_1"/>
</dbReference>
<evidence type="ECO:0000313" key="16">
    <source>
        <dbReference type="EMBL" id="MBK1645143.1"/>
    </source>
</evidence>
<gene>
    <name evidence="6 16" type="primary">rpoB</name>
    <name evidence="16" type="ORF">CKO25_10865</name>
</gene>
<dbReference type="Pfam" id="PF10385">
    <property type="entry name" value="RNA_pol_Rpb2_45"/>
    <property type="match status" value="1"/>
</dbReference>
<dbReference type="InterPro" id="IPR010243">
    <property type="entry name" value="RNA_pol_bsu_bac"/>
</dbReference>
<dbReference type="Gene3D" id="2.40.270.10">
    <property type="entry name" value="DNA-directed RNA polymerase, subunit 2, domain 6"/>
    <property type="match status" value="1"/>
</dbReference>
<comment type="function">
    <text evidence="6 8">DNA-dependent RNA polymerase catalyzes the transcription of DNA into RNA using the four ribonucleoside triphosphates as substrates.</text>
</comment>
<evidence type="ECO:0000259" key="12">
    <source>
        <dbReference type="Pfam" id="PF04561"/>
    </source>
</evidence>
<evidence type="ECO:0000256" key="1">
    <source>
        <dbReference type="ARBA" id="ARBA00022478"/>
    </source>
</evidence>
<dbReference type="EMBL" id="NRSD01000010">
    <property type="protein sequence ID" value="MBK1645143.1"/>
    <property type="molecule type" value="Genomic_DNA"/>
</dbReference>
<dbReference type="FunFam" id="2.40.50.150:FF:000001">
    <property type="entry name" value="DNA-directed RNA polymerase subunit beta"/>
    <property type="match status" value="1"/>
</dbReference>
<dbReference type="Pfam" id="PF00562">
    <property type="entry name" value="RNA_pol_Rpb2_6"/>
    <property type="match status" value="1"/>
</dbReference>
<sequence>MAYSFTEKKRIRKDFGKRPSILDVPFLLATQIESYREFLQADLSLAERRDVGLHAAFKTVFPIESYSGNAVLEYVRYRLGEPVFDERECHLRGATFAAPLRVLLRLVIYDRDAPAGSKIVKDVREQEVYMGELPLMTGTGTFIINGTERVIVSQLHRSPGVFFDHDKGKTHSSGKLLFSARVIPYRGSWLDFEFDPKDNVFVRIDRRRKLPATILLRALGYGVEDILGHFFETDTFRIQDGSLTLDLVPERLRGETVGFDVMLGEEVLVEAGRRVTARHIRELQKAGIERLDVPTTFLIGRVLAHPQVDTETGEIIAEANTEITAELLEVLLDKGVETLETLFVNDLDHGPYISDTLRIDPTTSDLEAQVEIYRMMRPGEPPTKEAAQNLFHNLFFTPDRYDLSAVGRMKFNRRLGRASETGPGVVYDGCYFSNRNDEFSKRLYEEHGTSSDIIDALKVLVELRNGRGSVDDIDHLGNRRIRCVGEMAENQFRIGLVRVERAVKERLSLAESEGLMPQELINAKPVSAAIKEFFGSSQLSQFMDQNNPLSEVTHKRRVSALGPGGLARERAGFEVRDVHPTHYGRVCPIETPEGPNIGLINSLAVYARTNSYGFLETPYRKVEGGRVTFEIQYLSAIEEGNYVIAQANATLDGEGNLADALVSCRHANEFTMRAPDEVQLMDVSPRQIVSVAASLIPFLEHDDANRALMGSNMQRQAVPTLRAEKPLVGTGMERVVAKDSGVCVLARRGGVIESVDAARIVVRVNDDEAVAGVPGVDIYNLTKYTRSNQNTCINQRPLVRPGDVVACDDVLADGPSTDMGELALGQNLRVAFMPWNGYNFEDSILISERLVQEDRFTSIHIEELACLARDTKLGPEEITSDIPNVGESALAKLDESGIVYVGAEVRDGDILVGKVTPKGETQLTPEEKLLRAIFGEKASDVKDTSLRLPSGMNGTVVDVQVFTRDGVEKDKRALEIEDMELDRVRKDFADQQRIMENDTFQRVERLLVGKIADGGPRNLAPGAKVTKAYLQDLASQGSRDQWFEIRMRSEEIALQLEAVATQIKQQREEFRDRYEVKKRKISSGDDLAPGVLKMVKVYVAVKRRVQPGDKMAGRHGNKGVISKVVPIEDMPFSADGEPVDIVLNPLGVPSRMNVGQVLETHLGWAAHGLGVKIDQMLRSHVAVQELRTFLDQIYNASGKTESLGDFSDEEILELARHLTAGVPLATPVFDGATEDEIRAMLKLADRDNSDVGIPSGQTQLYDGRTGDPFERPVTVGYMYMIKLNHLVDDKMHARSTGPYSLVTQQPLGGKAQFGGQRFGEMEVWALEAYGAAYTLQEMLTVKSDDVNGRTKMYKNIVDGDHRMEAGMPESFNVLVKEIRSLAINVELKQD</sequence>
<dbReference type="PROSITE" id="PS01166">
    <property type="entry name" value="RNA_POL_BETA"/>
    <property type="match status" value="1"/>
</dbReference>
<feature type="domain" description="RNA polymerase beta subunit protrusion" evidence="13">
    <location>
        <begin position="27"/>
        <end position="527"/>
    </location>
</feature>
<dbReference type="InterPro" id="IPR042107">
    <property type="entry name" value="DNA-dir_RNA_pol_bsu_ext_1_sf"/>
</dbReference>
<dbReference type="Gene3D" id="3.90.1800.10">
    <property type="entry name" value="RNA polymerase alpha subunit dimerisation domain"/>
    <property type="match status" value="1"/>
</dbReference>
<dbReference type="Gene3D" id="3.90.1100.10">
    <property type="match status" value="2"/>
</dbReference>
<evidence type="ECO:0000259" key="11">
    <source>
        <dbReference type="Pfam" id="PF04560"/>
    </source>
</evidence>
<dbReference type="Gene3D" id="2.40.50.150">
    <property type="match status" value="1"/>
</dbReference>
<comment type="catalytic activity">
    <reaction evidence="5 6 8">
        <text>RNA(n) + a ribonucleoside 5'-triphosphate = RNA(n+1) + diphosphate</text>
        <dbReference type="Rhea" id="RHEA:21248"/>
        <dbReference type="Rhea" id="RHEA-COMP:14527"/>
        <dbReference type="Rhea" id="RHEA-COMP:17342"/>
        <dbReference type="ChEBI" id="CHEBI:33019"/>
        <dbReference type="ChEBI" id="CHEBI:61557"/>
        <dbReference type="ChEBI" id="CHEBI:140395"/>
        <dbReference type="EC" id="2.7.7.6"/>
    </reaction>
</comment>
<accession>A0A9X0WIE0</accession>
<dbReference type="RefSeq" id="WP_200387954.1">
    <property type="nucleotide sequence ID" value="NZ_NRSD01000010.1"/>
</dbReference>
<dbReference type="Gene3D" id="2.30.150.10">
    <property type="entry name" value="DNA-directed RNA polymerase, beta subunit, external 1 domain"/>
    <property type="match status" value="1"/>
</dbReference>
<dbReference type="GO" id="GO:0003899">
    <property type="term" value="F:DNA-directed RNA polymerase activity"/>
    <property type="evidence" value="ECO:0007669"/>
    <property type="project" value="UniProtKB-UniRule"/>
</dbReference>
<comment type="similarity">
    <text evidence="6 7">Belongs to the RNA polymerase beta chain family.</text>
</comment>
<evidence type="ECO:0000259" key="13">
    <source>
        <dbReference type="Pfam" id="PF04563"/>
    </source>
</evidence>
<evidence type="ECO:0000259" key="14">
    <source>
        <dbReference type="Pfam" id="PF04565"/>
    </source>
</evidence>
<evidence type="ECO:0000256" key="6">
    <source>
        <dbReference type="HAMAP-Rule" id="MF_01321"/>
    </source>
</evidence>
<evidence type="ECO:0000259" key="15">
    <source>
        <dbReference type="Pfam" id="PF10385"/>
    </source>
</evidence>
<evidence type="ECO:0000256" key="8">
    <source>
        <dbReference type="RuleBase" id="RU363031"/>
    </source>
</evidence>
<evidence type="ECO:0000256" key="3">
    <source>
        <dbReference type="ARBA" id="ARBA00022695"/>
    </source>
</evidence>
<dbReference type="GO" id="GO:0006351">
    <property type="term" value="P:DNA-templated transcription"/>
    <property type="evidence" value="ECO:0007669"/>
    <property type="project" value="UniProtKB-UniRule"/>
</dbReference>
<dbReference type="Proteomes" id="UP001138802">
    <property type="component" value="Unassembled WGS sequence"/>
</dbReference>
<dbReference type="InterPro" id="IPR007642">
    <property type="entry name" value="RNA_pol_Rpb2_2"/>
</dbReference>
<dbReference type="NCBIfam" id="NF001616">
    <property type="entry name" value="PRK00405.1"/>
    <property type="match status" value="1"/>
</dbReference>
<proteinExistence type="inferred from homology"/>
<comment type="subunit">
    <text evidence="6 8">The RNAP catalytic core consists of 2 alpha, 1 beta, 1 beta' and 1 omega subunit. When a sigma factor is associated with the core the holoenzyme is formed, which can initiate transcription.</text>
</comment>
<reference evidence="16 17" key="1">
    <citation type="journal article" date="2020" name="Microorganisms">
        <title>Osmotic Adaptation and Compatible Solute Biosynthesis of Phototrophic Bacteria as Revealed from Genome Analyses.</title>
        <authorList>
            <person name="Imhoff J.F."/>
            <person name="Rahn T."/>
            <person name="Kunzel S."/>
            <person name="Keller A."/>
            <person name="Neulinger S.C."/>
        </authorList>
    </citation>
    <scope>NUCLEOTIDE SEQUENCE [LARGE SCALE GENOMIC DNA]</scope>
    <source>
        <strain evidence="16 17">DSM 21303</strain>
    </source>
</reference>
<dbReference type="Gene3D" id="3.90.1110.10">
    <property type="entry name" value="RNA polymerase Rpb2, domain 2"/>
    <property type="match status" value="1"/>
</dbReference>
<evidence type="ECO:0000313" key="17">
    <source>
        <dbReference type="Proteomes" id="UP001138802"/>
    </source>
</evidence>
<evidence type="ECO:0000256" key="7">
    <source>
        <dbReference type="RuleBase" id="RU000434"/>
    </source>
</evidence>
<feature type="domain" description="DNA-directed RNA polymerase subunit 2 hybrid-binding" evidence="10">
    <location>
        <begin position="746"/>
        <end position="1312"/>
    </location>
</feature>
<dbReference type="NCBIfam" id="TIGR02013">
    <property type="entry name" value="rpoB"/>
    <property type="match status" value="1"/>
</dbReference>
<evidence type="ECO:0000256" key="2">
    <source>
        <dbReference type="ARBA" id="ARBA00022679"/>
    </source>
</evidence>
<name>A0A9X0WIE0_9GAMM</name>
<dbReference type="Gene3D" id="2.40.50.100">
    <property type="match status" value="1"/>
</dbReference>
<dbReference type="CDD" id="cd00653">
    <property type="entry name" value="RNA_pol_B_RPB2"/>
    <property type="match status" value="1"/>
</dbReference>
<dbReference type="Pfam" id="PF04563">
    <property type="entry name" value="RNA_pol_Rpb2_1"/>
    <property type="match status" value="1"/>
</dbReference>
<dbReference type="InterPro" id="IPR007644">
    <property type="entry name" value="RNA_pol_bsu_protrusion"/>
</dbReference>
<feature type="domain" description="RNA polymerase Rpb2" evidence="11">
    <location>
        <begin position="1314"/>
        <end position="1388"/>
    </location>
</feature>
<dbReference type="FunFam" id="3.90.1110.10:FF:000001">
    <property type="entry name" value="DNA-directed RNA polymerase subunit beta"/>
    <property type="match status" value="1"/>
</dbReference>
<dbReference type="InterPro" id="IPR007120">
    <property type="entry name" value="DNA-dir_RNAP_su2_dom"/>
</dbReference>
<dbReference type="InterPro" id="IPR007641">
    <property type="entry name" value="RNA_pol_Rpb2_7"/>
</dbReference>
<organism evidence="16 17">
    <name type="scientific">Thiocapsa imhoffii</name>
    <dbReference type="NCBI Taxonomy" id="382777"/>
    <lineage>
        <taxon>Bacteria</taxon>
        <taxon>Pseudomonadati</taxon>
        <taxon>Pseudomonadota</taxon>
        <taxon>Gammaproteobacteria</taxon>
        <taxon>Chromatiales</taxon>
        <taxon>Chromatiaceae</taxon>
        <taxon>Thiocapsa</taxon>
    </lineage>
</organism>
<feature type="domain" description="RNA polymerase Rpb2" evidence="14">
    <location>
        <begin position="541"/>
        <end position="608"/>
    </location>
</feature>
<protein>
    <recommendedName>
        <fullName evidence="6 8">DNA-directed RNA polymerase subunit beta</fullName>
        <shortName evidence="6">RNAP subunit beta</shortName>
        <ecNumber evidence="6 8">2.7.7.6</ecNumber>
    </recommendedName>
    <alternativeName>
        <fullName evidence="6">RNA polymerase subunit beta</fullName>
    </alternativeName>
    <alternativeName>
        <fullName evidence="6">Transcriptase subunit beta</fullName>
    </alternativeName>
</protein>
<dbReference type="Pfam" id="PF04561">
    <property type="entry name" value="RNA_pol_Rpb2_2"/>
    <property type="match status" value="2"/>
</dbReference>
<keyword evidence="3 6" id="KW-0548">Nucleotidyltransferase</keyword>
<evidence type="ECO:0000256" key="9">
    <source>
        <dbReference type="SAM" id="Coils"/>
    </source>
</evidence>
<dbReference type="GO" id="GO:0000428">
    <property type="term" value="C:DNA-directed RNA polymerase complex"/>
    <property type="evidence" value="ECO:0007669"/>
    <property type="project" value="UniProtKB-KW"/>
</dbReference>
<dbReference type="HAMAP" id="MF_01321">
    <property type="entry name" value="RNApol_bact_RpoB"/>
    <property type="match status" value="1"/>
</dbReference>
<dbReference type="Pfam" id="PF04565">
    <property type="entry name" value="RNA_pol_Rpb2_3"/>
    <property type="match status" value="1"/>
</dbReference>
<feature type="domain" description="RNA polymerase Rpb2" evidence="12">
    <location>
        <begin position="158"/>
        <end position="231"/>
    </location>
</feature>